<keyword evidence="3" id="KW-1185">Reference proteome</keyword>
<feature type="region of interest" description="Disordered" evidence="1">
    <location>
        <begin position="1"/>
        <end position="22"/>
    </location>
</feature>
<proteinExistence type="predicted"/>
<dbReference type="EMBL" id="PJEX01000685">
    <property type="protein sequence ID" value="TKW48877.1"/>
    <property type="molecule type" value="Genomic_DNA"/>
</dbReference>
<organism evidence="2 3">
    <name type="scientific">Colletotrichum tanaceti</name>
    <dbReference type="NCBI Taxonomy" id="1306861"/>
    <lineage>
        <taxon>Eukaryota</taxon>
        <taxon>Fungi</taxon>
        <taxon>Dikarya</taxon>
        <taxon>Ascomycota</taxon>
        <taxon>Pezizomycotina</taxon>
        <taxon>Sordariomycetes</taxon>
        <taxon>Hypocreomycetidae</taxon>
        <taxon>Glomerellales</taxon>
        <taxon>Glomerellaceae</taxon>
        <taxon>Colletotrichum</taxon>
        <taxon>Colletotrichum destructivum species complex</taxon>
    </lineage>
</organism>
<evidence type="ECO:0000313" key="3">
    <source>
        <dbReference type="Proteomes" id="UP000310108"/>
    </source>
</evidence>
<reference evidence="2 3" key="1">
    <citation type="journal article" date="2019" name="PLoS ONE">
        <title>Comparative genome analysis indicates high evolutionary potential of pathogenicity genes in Colletotrichum tanaceti.</title>
        <authorList>
            <person name="Lelwala R.V."/>
            <person name="Korhonen P.K."/>
            <person name="Young N.D."/>
            <person name="Scott J.B."/>
            <person name="Ades P.A."/>
            <person name="Gasser R.B."/>
            <person name="Taylor P.W.J."/>
        </authorList>
    </citation>
    <scope>NUCLEOTIDE SEQUENCE [LARGE SCALE GENOMIC DNA]</scope>
    <source>
        <strain evidence="2">BRIP57314</strain>
    </source>
</reference>
<name>A0A4U6X639_9PEZI</name>
<protein>
    <submittedName>
        <fullName evidence="2">Uncharacterized protein</fullName>
    </submittedName>
</protein>
<dbReference type="Proteomes" id="UP000310108">
    <property type="component" value="Unassembled WGS sequence"/>
</dbReference>
<evidence type="ECO:0000256" key="1">
    <source>
        <dbReference type="SAM" id="MobiDB-lite"/>
    </source>
</evidence>
<gene>
    <name evidence="2" type="ORF">CTA1_5097</name>
</gene>
<dbReference type="AlphaFoldDB" id="A0A4U6X639"/>
<comment type="caution">
    <text evidence="2">The sequence shown here is derived from an EMBL/GenBank/DDBJ whole genome shotgun (WGS) entry which is preliminary data.</text>
</comment>
<accession>A0A4U6X639</accession>
<evidence type="ECO:0000313" key="2">
    <source>
        <dbReference type="EMBL" id="TKW48877.1"/>
    </source>
</evidence>
<sequence>MSTKVSSARLPEPQRPGDGSSTALSASFIISVLLKDDIFAATRFRALFVTPNRLGEILVA</sequence>